<name>A0ABU9WCN9_9BURK</name>
<organism evidence="1 2">
    <name type="scientific">Burkholderia theae</name>
    <dbReference type="NCBI Taxonomy" id="3143496"/>
    <lineage>
        <taxon>Bacteria</taxon>
        <taxon>Pseudomonadati</taxon>
        <taxon>Pseudomonadota</taxon>
        <taxon>Betaproteobacteria</taxon>
        <taxon>Burkholderiales</taxon>
        <taxon>Burkholderiaceae</taxon>
        <taxon>Burkholderia</taxon>
    </lineage>
</organism>
<gene>
    <name evidence="1" type="ORF">VOI36_07635</name>
</gene>
<sequence>MTGNNTTAPLVWRRVDRFPERPCKHRAAMLGHVENVLIFLAALADEKSVDKLFVFADSEQHCCAVCQAGIGNE</sequence>
<keyword evidence="2" id="KW-1185">Reference proteome</keyword>
<comment type="caution">
    <text evidence="1">The sequence shown here is derived from an EMBL/GenBank/DDBJ whole genome shotgun (WGS) entry which is preliminary data.</text>
</comment>
<dbReference type="EMBL" id="JBCPYA010000002">
    <property type="protein sequence ID" value="MEN2469767.1"/>
    <property type="molecule type" value="Genomic_DNA"/>
</dbReference>
<evidence type="ECO:0000313" key="1">
    <source>
        <dbReference type="EMBL" id="MEN2469767.1"/>
    </source>
</evidence>
<dbReference type="RefSeq" id="WP_343491420.1">
    <property type="nucleotide sequence ID" value="NZ_JBCPYA010000002.1"/>
</dbReference>
<accession>A0ABU9WCN9</accession>
<proteinExistence type="predicted"/>
<reference evidence="1 2" key="1">
    <citation type="submission" date="2024-05" db="EMBL/GenBank/DDBJ databases">
        <title>Burkholderia sp. Nov. a novel bacteria isolated from rhizosphere soil of Camellia sinensis.</title>
        <authorList>
            <person name="Dong Y."/>
        </authorList>
    </citation>
    <scope>NUCLEOTIDE SEQUENCE [LARGE SCALE GENOMIC DNA]</scope>
    <source>
        <strain evidence="1 2">GS2Y</strain>
    </source>
</reference>
<protein>
    <submittedName>
        <fullName evidence="1">Uncharacterized protein</fullName>
    </submittedName>
</protein>
<dbReference type="Proteomes" id="UP001466933">
    <property type="component" value="Unassembled WGS sequence"/>
</dbReference>
<evidence type="ECO:0000313" key="2">
    <source>
        <dbReference type="Proteomes" id="UP001466933"/>
    </source>
</evidence>